<reference evidence="7" key="3">
    <citation type="submission" date="2015-04" db="UniProtKB">
        <authorList>
            <consortium name="EnsemblPlants"/>
        </authorList>
    </citation>
    <scope>IDENTIFICATION</scope>
    <source>
        <strain evidence="7">cv. Jemalong A17</strain>
    </source>
</reference>
<organism evidence="6 8">
    <name type="scientific">Medicago truncatula</name>
    <name type="common">Barrel medic</name>
    <name type="synonym">Medicago tribuloides</name>
    <dbReference type="NCBI Taxonomy" id="3880"/>
    <lineage>
        <taxon>Eukaryota</taxon>
        <taxon>Viridiplantae</taxon>
        <taxon>Streptophyta</taxon>
        <taxon>Embryophyta</taxon>
        <taxon>Tracheophyta</taxon>
        <taxon>Spermatophyta</taxon>
        <taxon>Magnoliopsida</taxon>
        <taxon>eudicotyledons</taxon>
        <taxon>Gunneridae</taxon>
        <taxon>Pentapetalae</taxon>
        <taxon>rosids</taxon>
        <taxon>fabids</taxon>
        <taxon>Fabales</taxon>
        <taxon>Fabaceae</taxon>
        <taxon>Papilionoideae</taxon>
        <taxon>50 kb inversion clade</taxon>
        <taxon>NPAAA clade</taxon>
        <taxon>Hologalegina</taxon>
        <taxon>IRL clade</taxon>
        <taxon>Trifolieae</taxon>
        <taxon>Medicago</taxon>
    </lineage>
</organism>
<dbReference type="GO" id="GO:0003743">
    <property type="term" value="F:translation initiation factor activity"/>
    <property type="evidence" value="ECO:0007669"/>
    <property type="project" value="UniProtKB-UniRule"/>
</dbReference>
<keyword evidence="5" id="KW-0690">Ribosome biogenesis</keyword>
<dbReference type="STRING" id="3880.A0A072VXT9"/>
<dbReference type="eggNOG" id="KOG3185">
    <property type="taxonomic scope" value="Eukaryota"/>
</dbReference>
<dbReference type="NCBIfam" id="TIGR00323">
    <property type="entry name" value="eIF-6"/>
    <property type="match status" value="2"/>
</dbReference>
<keyword evidence="1 5" id="KW-0963">Cytoplasm</keyword>
<evidence type="ECO:0000313" key="8">
    <source>
        <dbReference type="Proteomes" id="UP000002051"/>
    </source>
</evidence>
<dbReference type="Pfam" id="PF01912">
    <property type="entry name" value="eIF-6"/>
    <property type="match status" value="2"/>
</dbReference>
<dbReference type="SMART" id="SM00654">
    <property type="entry name" value="eIF6"/>
    <property type="match status" value="2"/>
</dbReference>
<sequence>MATRLQYENSCEIGAFSKLTNAYCLTAIGGSANFYSAFEAELADIIPVVKTSIASTRLVGLLSVGNKNGLLLPHTTTDQELQHLRNSLPDHVLVQRIEEKLSALGNCIACNDHVALAHADLDKETEELIADVLGVEVFRQTVGGNILSGSYCALSNRGGLVHPHTSVEDLDELSTLLQIPLVAGTVNRGSEVIASGMVVNDWTAFCGSDTTATELSVIDTVFKLRPNIKLVSWIKHFCLSSLSVMATRLQFENSCEVGVFSKLTNAYCLVAIGGSENFYSAFEAELSDVIPVIKTSIGGTRIVGRLCIGNKNGLLLPHTTTDQELQHLKNSLPDRVCVQRIEERLSALGNCIACNDHVALTHTDLDKETEEVVADVLGVEVFRQTVAGNILVGSYCAFSNKGGLVHPHTSIEDLDELSTLLQVPLVAGTVNRGSEVIAAGMTVNDWTAFCGSDTTATELSVIESVFKLREAKPSAPVDEMRKSLFDGYN</sequence>
<proteinExistence type="inferred from homology"/>
<comment type="function">
    <text evidence="5">Binds to the 60S ribosomal subunit and prevents its association with the 40S ribosomal subunit to form the 80S initiation complex in the cytoplasm. May also be involved in ribosome biogenesis.</text>
</comment>
<accession>A0A072VXT9</accession>
<name>A0A072VXT9_MEDTR</name>
<keyword evidence="2 5" id="KW-0396">Initiation factor</keyword>
<evidence type="ECO:0000256" key="5">
    <source>
        <dbReference type="HAMAP-Rule" id="MF_03132"/>
    </source>
</evidence>
<dbReference type="HOGENOM" id="CLU_558225_0_0_1"/>
<reference evidence="6 8" key="1">
    <citation type="journal article" date="2011" name="Nature">
        <title>The Medicago genome provides insight into the evolution of rhizobial symbioses.</title>
        <authorList>
            <person name="Young N.D."/>
            <person name="Debelle F."/>
            <person name="Oldroyd G.E."/>
            <person name="Geurts R."/>
            <person name="Cannon S.B."/>
            <person name="Udvardi M.K."/>
            <person name="Benedito V.A."/>
            <person name="Mayer K.F."/>
            <person name="Gouzy J."/>
            <person name="Schoof H."/>
            <person name="Van de Peer Y."/>
            <person name="Proost S."/>
            <person name="Cook D.R."/>
            <person name="Meyers B.C."/>
            <person name="Spannagl M."/>
            <person name="Cheung F."/>
            <person name="De Mita S."/>
            <person name="Krishnakumar V."/>
            <person name="Gundlach H."/>
            <person name="Zhou S."/>
            <person name="Mudge J."/>
            <person name="Bharti A.K."/>
            <person name="Murray J.D."/>
            <person name="Naoumkina M.A."/>
            <person name="Rosen B."/>
            <person name="Silverstein K.A."/>
            <person name="Tang H."/>
            <person name="Rombauts S."/>
            <person name="Zhao P.X."/>
            <person name="Zhou P."/>
            <person name="Barbe V."/>
            <person name="Bardou P."/>
            <person name="Bechner M."/>
            <person name="Bellec A."/>
            <person name="Berger A."/>
            <person name="Berges H."/>
            <person name="Bidwell S."/>
            <person name="Bisseling T."/>
            <person name="Choisne N."/>
            <person name="Couloux A."/>
            <person name="Denny R."/>
            <person name="Deshpande S."/>
            <person name="Dai X."/>
            <person name="Doyle J.J."/>
            <person name="Dudez A.M."/>
            <person name="Farmer A.D."/>
            <person name="Fouteau S."/>
            <person name="Franken C."/>
            <person name="Gibelin C."/>
            <person name="Gish J."/>
            <person name="Goldstein S."/>
            <person name="Gonzalez A.J."/>
            <person name="Green P.J."/>
            <person name="Hallab A."/>
            <person name="Hartog M."/>
            <person name="Hua A."/>
            <person name="Humphray S.J."/>
            <person name="Jeong D.H."/>
            <person name="Jing Y."/>
            <person name="Jocker A."/>
            <person name="Kenton S.M."/>
            <person name="Kim D.J."/>
            <person name="Klee K."/>
            <person name="Lai H."/>
            <person name="Lang C."/>
            <person name="Lin S."/>
            <person name="Macmil S.L."/>
            <person name="Magdelenat G."/>
            <person name="Matthews L."/>
            <person name="McCorrison J."/>
            <person name="Monaghan E.L."/>
            <person name="Mun J.H."/>
            <person name="Najar F.Z."/>
            <person name="Nicholson C."/>
            <person name="Noirot C."/>
            <person name="O'Bleness M."/>
            <person name="Paule C.R."/>
            <person name="Poulain J."/>
            <person name="Prion F."/>
            <person name="Qin B."/>
            <person name="Qu C."/>
            <person name="Retzel E.F."/>
            <person name="Riddle C."/>
            <person name="Sallet E."/>
            <person name="Samain S."/>
            <person name="Samson N."/>
            <person name="Sanders I."/>
            <person name="Saurat O."/>
            <person name="Scarpelli C."/>
            <person name="Schiex T."/>
            <person name="Segurens B."/>
            <person name="Severin A.J."/>
            <person name="Sherrier D.J."/>
            <person name="Shi R."/>
            <person name="Sims S."/>
            <person name="Singer S.R."/>
            <person name="Sinharoy S."/>
            <person name="Sterck L."/>
            <person name="Viollet A."/>
            <person name="Wang B.B."/>
            <person name="Wang K."/>
            <person name="Wang M."/>
            <person name="Wang X."/>
            <person name="Warfsmann J."/>
            <person name="Weissenbach J."/>
            <person name="White D.D."/>
            <person name="White J.D."/>
            <person name="Wiley G.B."/>
            <person name="Wincker P."/>
            <person name="Xing Y."/>
            <person name="Yang L."/>
            <person name="Yao Z."/>
            <person name="Ying F."/>
            <person name="Zhai J."/>
            <person name="Zhou L."/>
            <person name="Zuber A."/>
            <person name="Denarie J."/>
            <person name="Dixon R.A."/>
            <person name="May G.D."/>
            <person name="Schwartz D.C."/>
            <person name="Rogers J."/>
            <person name="Quetier F."/>
            <person name="Town C.D."/>
            <person name="Roe B.A."/>
        </authorList>
    </citation>
    <scope>NUCLEOTIDE SEQUENCE [LARGE SCALE GENOMIC DNA]</scope>
    <source>
        <strain evidence="6">A17</strain>
        <strain evidence="7 8">cv. Jemalong A17</strain>
    </source>
</reference>
<dbReference type="EMBL" id="CM001217">
    <property type="protein sequence ID" value="KEH42855.1"/>
    <property type="molecule type" value="Genomic_DNA"/>
</dbReference>
<dbReference type="GO" id="GO:0043023">
    <property type="term" value="F:ribosomal large subunit binding"/>
    <property type="evidence" value="ECO:0000318"/>
    <property type="project" value="GO_Central"/>
</dbReference>
<evidence type="ECO:0000256" key="1">
    <source>
        <dbReference type="ARBA" id="ARBA00022490"/>
    </source>
</evidence>
<dbReference type="GO" id="GO:0000470">
    <property type="term" value="P:maturation of LSU-rRNA"/>
    <property type="evidence" value="ECO:0000318"/>
    <property type="project" value="GO_Central"/>
</dbReference>
<dbReference type="GO" id="GO:0005829">
    <property type="term" value="C:cytosol"/>
    <property type="evidence" value="ECO:0000318"/>
    <property type="project" value="GO_Central"/>
</dbReference>
<reference evidence="6 8" key="2">
    <citation type="journal article" date="2014" name="BMC Genomics">
        <title>An improved genome release (version Mt4.0) for the model legume Medicago truncatula.</title>
        <authorList>
            <person name="Tang H."/>
            <person name="Krishnakumar V."/>
            <person name="Bidwell S."/>
            <person name="Rosen B."/>
            <person name="Chan A."/>
            <person name="Zhou S."/>
            <person name="Gentzbittel L."/>
            <person name="Childs K.L."/>
            <person name="Yandell M."/>
            <person name="Gundlach H."/>
            <person name="Mayer K.F."/>
            <person name="Schwartz D.C."/>
            <person name="Town C.D."/>
        </authorList>
    </citation>
    <scope>GENOME REANNOTATION</scope>
    <source>
        <strain evidence="6">A17</strain>
        <strain evidence="7 8">cv. Jemalong A17</strain>
    </source>
</reference>
<dbReference type="GO" id="GO:0005634">
    <property type="term" value="C:nucleus"/>
    <property type="evidence" value="ECO:0000318"/>
    <property type="project" value="GO_Central"/>
</dbReference>
<dbReference type="InterPro" id="IPR002769">
    <property type="entry name" value="eIF6"/>
</dbReference>
<evidence type="ECO:0000256" key="2">
    <source>
        <dbReference type="ARBA" id="ARBA00022540"/>
    </source>
</evidence>
<dbReference type="HAMAP" id="MF_00032">
    <property type="entry name" value="eIF_6"/>
    <property type="match status" value="2"/>
</dbReference>
<evidence type="ECO:0000256" key="3">
    <source>
        <dbReference type="ARBA" id="ARBA00022917"/>
    </source>
</evidence>
<protein>
    <recommendedName>
        <fullName evidence="5">Eukaryotic translation initiation factor 6</fullName>
        <shortName evidence="5">eIF-6</shortName>
    </recommendedName>
</protein>
<gene>
    <name evidence="5" type="primary">EIF6</name>
    <name evidence="6" type="ordered locus">MTR_1g077160</name>
</gene>
<dbReference type="PaxDb" id="3880-AES78591"/>
<dbReference type="CDD" id="cd00527">
    <property type="entry name" value="IF6"/>
    <property type="match status" value="2"/>
</dbReference>
<dbReference type="EnsemblPlants" id="KEH42855">
    <property type="protein sequence ID" value="KEH42855"/>
    <property type="gene ID" value="MTR_1g077160"/>
</dbReference>
<comment type="similarity">
    <text evidence="5">Belongs to the eIF-6 family.</text>
</comment>
<dbReference type="SUPFAM" id="SSF55909">
    <property type="entry name" value="Pentein"/>
    <property type="match status" value="2"/>
</dbReference>
<dbReference type="GO" id="GO:0042256">
    <property type="term" value="P:cytosolic ribosome assembly"/>
    <property type="evidence" value="ECO:0007669"/>
    <property type="project" value="UniProtKB-UniRule"/>
</dbReference>
<dbReference type="GO" id="GO:0000054">
    <property type="term" value="P:ribosomal subunit export from nucleus"/>
    <property type="evidence" value="ECO:0000318"/>
    <property type="project" value="GO_Central"/>
</dbReference>
<evidence type="ECO:0000256" key="4">
    <source>
        <dbReference type="ARBA" id="ARBA00023242"/>
    </source>
</evidence>
<comment type="subunit">
    <text evidence="5">Monomer. Associates with the 60S ribosomal subunit.</text>
</comment>
<dbReference type="Proteomes" id="UP000002051">
    <property type="component" value="Unassembled WGS sequence"/>
</dbReference>
<keyword evidence="8" id="KW-1185">Reference proteome</keyword>
<dbReference type="PANTHER" id="PTHR10784">
    <property type="entry name" value="TRANSLATION INITIATION FACTOR 6"/>
    <property type="match status" value="1"/>
</dbReference>
<keyword evidence="3 5" id="KW-0648">Protein biosynthesis</keyword>
<dbReference type="Gene3D" id="3.75.10.10">
    <property type="entry name" value="L-arginine/glycine Amidinotransferase, Chain A"/>
    <property type="match status" value="2"/>
</dbReference>
<dbReference type="GO" id="GO:0005730">
    <property type="term" value="C:nucleolus"/>
    <property type="evidence" value="ECO:0007669"/>
    <property type="project" value="UniProtKB-SubCell"/>
</dbReference>
<dbReference type="GO" id="GO:1902626">
    <property type="term" value="P:assembly of large subunit precursor of preribosome"/>
    <property type="evidence" value="ECO:0000318"/>
    <property type="project" value="GO_Central"/>
</dbReference>
<dbReference type="GO" id="GO:0000460">
    <property type="term" value="P:maturation of 5.8S rRNA"/>
    <property type="evidence" value="ECO:0000318"/>
    <property type="project" value="GO_Central"/>
</dbReference>
<dbReference type="FunFam" id="3.75.10.10:FF:000001">
    <property type="entry name" value="Eukaryotic translation initiation factor 6"/>
    <property type="match status" value="2"/>
</dbReference>
<evidence type="ECO:0000313" key="6">
    <source>
        <dbReference type="EMBL" id="KEH42855.1"/>
    </source>
</evidence>
<evidence type="ECO:0000313" key="7">
    <source>
        <dbReference type="EnsemblPlants" id="KEH42855"/>
    </source>
</evidence>
<dbReference type="AlphaFoldDB" id="A0A072VXT9"/>
<keyword evidence="4 5" id="KW-0539">Nucleus</keyword>
<comment type="subcellular location">
    <subcellularLocation>
        <location evidence="5">Cytoplasm</location>
    </subcellularLocation>
    <subcellularLocation>
        <location evidence="5">Nucleus</location>
        <location evidence="5">Nucleolus</location>
    </subcellularLocation>
    <text evidence="5">Shuttles between cytoplasm and nucleus/nucleolus.</text>
</comment>